<comment type="similarity">
    <text evidence="2">Belongs to the zinc-containing alcohol dehydrogenase family.</text>
</comment>
<evidence type="ECO:0000256" key="4">
    <source>
        <dbReference type="ARBA" id="ARBA00022833"/>
    </source>
</evidence>
<dbReference type="PANTHER" id="PTHR43350">
    <property type="entry name" value="NAD-DEPENDENT ALCOHOL DEHYDROGENASE"/>
    <property type="match status" value="1"/>
</dbReference>
<dbReference type="OrthoDB" id="5407715at2759"/>
<dbReference type="GO" id="GO:0046872">
    <property type="term" value="F:metal ion binding"/>
    <property type="evidence" value="ECO:0007669"/>
    <property type="project" value="UniProtKB-KW"/>
</dbReference>
<keyword evidence="8" id="KW-1185">Reference proteome</keyword>
<dbReference type="Pfam" id="PF00107">
    <property type="entry name" value="ADH_zinc_N"/>
    <property type="match status" value="1"/>
</dbReference>
<evidence type="ECO:0000256" key="5">
    <source>
        <dbReference type="ARBA" id="ARBA00023002"/>
    </source>
</evidence>
<dbReference type="GO" id="GO:0016491">
    <property type="term" value="F:oxidoreductase activity"/>
    <property type="evidence" value="ECO:0007669"/>
    <property type="project" value="UniProtKB-KW"/>
</dbReference>
<protein>
    <submittedName>
        <fullName evidence="7">Isopropanol dehydrogenase</fullName>
    </submittedName>
</protein>
<evidence type="ECO:0000259" key="6">
    <source>
        <dbReference type="Pfam" id="PF00107"/>
    </source>
</evidence>
<evidence type="ECO:0000313" key="7">
    <source>
        <dbReference type="EMBL" id="KAF2269963.1"/>
    </source>
</evidence>
<sequence>MSTYKALILESFDNLPEVKDLPTPTVTSGSVLVNPLYAVLQNYSRALFKGIFPVTLPLTPGNSSVARVEVVGPDAVTIKPGDIVWVDSLISGRDDPDTQMLTGMYGGGRLMDAWRHGHYGEKALIPLENVHVLPPSLFESKEKGGRGYSVKDFALIHLTLTAYGGLELAGVAPGKTVIVGPATGKFSGGAVLAALAMGAKVIGIGRDEVGLQNLYRFPGAKERLTTIKLARDVQKDTGAILSSTDGKGADVFIDFSPPAASGPETPPHISAAIGALRRNGQAVLMGGVNSNIVVNYTHLMHKNITVRGQFMYERRHVEQFIQMLVNGNVVIGEEVGLTIAGTFGLESLEEGLDLAEKGTKWGSDVLIAPNPET</sequence>
<reference evidence="8" key="1">
    <citation type="journal article" date="2020" name="Stud. Mycol.">
        <title>101 Dothideomycetes genomes: A test case for predicting lifestyles and emergence of pathogens.</title>
        <authorList>
            <person name="Haridas S."/>
            <person name="Albert R."/>
            <person name="Binder M."/>
            <person name="Bloem J."/>
            <person name="LaButti K."/>
            <person name="Salamov A."/>
            <person name="Andreopoulos B."/>
            <person name="Baker S."/>
            <person name="Barry K."/>
            <person name="Bills G."/>
            <person name="Bluhm B."/>
            <person name="Cannon C."/>
            <person name="Castanera R."/>
            <person name="Culley D."/>
            <person name="Daum C."/>
            <person name="Ezra D."/>
            <person name="Gonzalez J."/>
            <person name="Henrissat B."/>
            <person name="Kuo A."/>
            <person name="Liang C."/>
            <person name="Lipzen A."/>
            <person name="Lutzoni F."/>
            <person name="Magnuson J."/>
            <person name="Mondo S."/>
            <person name="Nolan M."/>
            <person name="Ohm R."/>
            <person name="Pangilinan J."/>
            <person name="Park H.-J."/>
            <person name="Ramirez L."/>
            <person name="Alfaro M."/>
            <person name="Sun H."/>
            <person name="Tritt A."/>
            <person name="Yoshinaga Y."/>
            <person name="Zwiers L.-H."/>
            <person name="Turgeon B."/>
            <person name="Goodwin S."/>
            <person name="Spatafora J."/>
            <person name="Crous P."/>
            <person name="Grigoriev I."/>
        </authorList>
    </citation>
    <scope>NUCLEOTIDE SEQUENCE [LARGE SCALE GENOMIC DNA]</scope>
    <source>
        <strain evidence="8">CBS 304.66</strain>
    </source>
</reference>
<dbReference type="CDD" id="cd05188">
    <property type="entry name" value="MDR"/>
    <property type="match status" value="1"/>
</dbReference>
<feature type="domain" description="Alcohol dehydrogenase-like C-terminal" evidence="6">
    <location>
        <begin position="190"/>
        <end position="325"/>
    </location>
</feature>
<organism evidence="7 8">
    <name type="scientific">Lojkania enalia</name>
    <dbReference type="NCBI Taxonomy" id="147567"/>
    <lineage>
        <taxon>Eukaryota</taxon>
        <taxon>Fungi</taxon>
        <taxon>Dikarya</taxon>
        <taxon>Ascomycota</taxon>
        <taxon>Pezizomycotina</taxon>
        <taxon>Dothideomycetes</taxon>
        <taxon>Pleosporomycetidae</taxon>
        <taxon>Pleosporales</taxon>
        <taxon>Pleosporales incertae sedis</taxon>
        <taxon>Lojkania</taxon>
    </lineage>
</organism>
<evidence type="ECO:0000256" key="3">
    <source>
        <dbReference type="ARBA" id="ARBA00022723"/>
    </source>
</evidence>
<dbReference type="InterPro" id="IPR013149">
    <property type="entry name" value="ADH-like_C"/>
</dbReference>
<dbReference type="EMBL" id="ML986581">
    <property type="protein sequence ID" value="KAF2269963.1"/>
    <property type="molecule type" value="Genomic_DNA"/>
</dbReference>
<evidence type="ECO:0000313" key="8">
    <source>
        <dbReference type="Proteomes" id="UP000800093"/>
    </source>
</evidence>
<dbReference type="Gene3D" id="3.40.50.720">
    <property type="entry name" value="NAD(P)-binding Rossmann-like Domain"/>
    <property type="match status" value="1"/>
</dbReference>
<dbReference type="PANTHER" id="PTHR43350:SF17">
    <property type="entry name" value="NAD-DEPENDENT ALCOHOL DEHYDROGENASE"/>
    <property type="match status" value="1"/>
</dbReference>
<name>A0A9P4TQV4_9PLEO</name>
<proteinExistence type="inferred from homology"/>
<evidence type="ECO:0000256" key="2">
    <source>
        <dbReference type="ARBA" id="ARBA00008072"/>
    </source>
</evidence>
<dbReference type="InterPro" id="IPR036291">
    <property type="entry name" value="NAD(P)-bd_dom_sf"/>
</dbReference>
<accession>A0A9P4TQV4</accession>
<evidence type="ECO:0000256" key="1">
    <source>
        <dbReference type="ARBA" id="ARBA00001947"/>
    </source>
</evidence>
<gene>
    <name evidence="7" type="ORF">CC78DRAFT_602279</name>
</gene>
<comment type="caution">
    <text evidence="7">The sequence shown here is derived from an EMBL/GenBank/DDBJ whole genome shotgun (WGS) entry which is preliminary data.</text>
</comment>
<keyword evidence="4" id="KW-0862">Zinc</keyword>
<dbReference type="Proteomes" id="UP000800093">
    <property type="component" value="Unassembled WGS sequence"/>
</dbReference>
<keyword evidence="3" id="KW-0479">Metal-binding</keyword>
<comment type="cofactor">
    <cofactor evidence="1">
        <name>Zn(2+)</name>
        <dbReference type="ChEBI" id="CHEBI:29105"/>
    </cofactor>
</comment>
<keyword evidence="5" id="KW-0560">Oxidoreductase</keyword>
<dbReference type="SUPFAM" id="SSF51735">
    <property type="entry name" value="NAD(P)-binding Rossmann-fold domains"/>
    <property type="match status" value="1"/>
</dbReference>
<dbReference type="SUPFAM" id="SSF50129">
    <property type="entry name" value="GroES-like"/>
    <property type="match status" value="1"/>
</dbReference>
<dbReference type="AlphaFoldDB" id="A0A9P4TQV4"/>
<dbReference type="Gene3D" id="3.90.180.10">
    <property type="entry name" value="Medium-chain alcohol dehydrogenases, catalytic domain"/>
    <property type="match status" value="1"/>
</dbReference>
<dbReference type="InterPro" id="IPR011032">
    <property type="entry name" value="GroES-like_sf"/>
</dbReference>